<dbReference type="Proteomes" id="UP001146120">
    <property type="component" value="Unassembled WGS sequence"/>
</dbReference>
<gene>
    <name evidence="1" type="ORF">N0F65_001107</name>
</gene>
<evidence type="ECO:0000313" key="1">
    <source>
        <dbReference type="EMBL" id="DAZ94373.1"/>
    </source>
</evidence>
<accession>A0AAV2YM43</accession>
<organism evidence="1 2">
    <name type="scientific">Lagenidium giganteum</name>
    <dbReference type="NCBI Taxonomy" id="4803"/>
    <lineage>
        <taxon>Eukaryota</taxon>
        <taxon>Sar</taxon>
        <taxon>Stramenopiles</taxon>
        <taxon>Oomycota</taxon>
        <taxon>Peronosporomycetes</taxon>
        <taxon>Pythiales</taxon>
        <taxon>Pythiaceae</taxon>
    </lineage>
</organism>
<comment type="caution">
    <text evidence="1">The sequence shown here is derived from an EMBL/GenBank/DDBJ whole genome shotgun (WGS) entry which is preliminary data.</text>
</comment>
<protein>
    <submittedName>
        <fullName evidence="1">Uncharacterized protein</fullName>
    </submittedName>
</protein>
<evidence type="ECO:0000313" key="2">
    <source>
        <dbReference type="Proteomes" id="UP001146120"/>
    </source>
</evidence>
<dbReference type="EMBL" id="DAKRPA010000254">
    <property type="protein sequence ID" value="DAZ94373.1"/>
    <property type="molecule type" value="Genomic_DNA"/>
</dbReference>
<name>A0AAV2YM43_9STRA</name>
<reference evidence="1" key="2">
    <citation type="journal article" date="2023" name="Microbiol Resour">
        <title>Decontamination and Annotation of the Draft Genome Sequence of the Oomycete Lagenidium giganteum ARSEF 373.</title>
        <authorList>
            <person name="Morgan W.R."/>
            <person name="Tartar A."/>
        </authorList>
    </citation>
    <scope>NUCLEOTIDE SEQUENCE</scope>
    <source>
        <strain evidence="1">ARSEF 373</strain>
    </source>
</reference>
<proteinExistence type="predicted"/>
<dbReference type="AlphaFoldDB" id="A0AAV2YM43"/>
<reference evidence="1" key="1">
    <citation type="submission" date="2022-11" db="EMBL/GenBank/DDBJ databases">
        <authorList>
            <person name="Morgan W.R."/>
            <person name="Tartar A."/>
        </authorList>
    </citation>
    <scope>NUCLEOTIDE SEQUENCE</scope>
    <source>
        <strain evidence="1">ARSEF 373</strain>
    </source>
</reference>
<keyword evidence="2" id="KW-1185">Reference proteome</keyword>
<sequence length="65" mass="7492">MFGFRPDIHHLRSFGSLAYVHVPVAGRGKRDEKGLDTYWDIERMSCVAGSTFRRNTQRSSCQIFV</sequence>